<dbReference type="InterPro" id="IPR038501">
    <property type="entry name" value="Spore_GerAC_C_sf"/>
</dbReference>
<dbReference type="PANTHER" id="PTHR35789">
    <property type="entry name" value="SPORE GERMINATION PROTEIN B3"/>
    <property type="match status" value="1"/>
</dbReference>
<dbReference type="GO" id="GO:0016020">
    <property type="term" value="C:membrane"/>
    <property type="evidence" value="ECO:0007669"/>
    <property type="project" value="UniProtKB-SubCell"/>
</dbReference>
<dbReference type="NCBIfam" id="TIGR02887">
    <property type="entry name" value="spore_ger_x_C"/>
    <property type="match status" value="1"/>
</dbReference>
<proteinExistence type="inferred from homology"/>
<dbReference type="InterPro" id="IPR046953">
    <property type="entry name" value="Spore_GerAC-like_C"/>
</dbReference>
<keyword evidence="5" id="KW-0472">Membrane</keyword>
<gene>
    <name evidence="10" type="ORF">IDH44_18025</name>
</gene>
<dbReference type="AlphaFoldDB" id="A0A927BWM4"/>
<keyword evidence="6" id="KW-0564">Palmitate</keyword>
<dbReference type="Gene3D" id="3.30.300.210">
    <property type="entry name" value="Nutrient germinant receptor protein C, domain 3"/>
    <property type="match status" value="1"/>
</dbReference>
<dbReference type="Pfam" id="PF05504">
    <property type="entry name" value="Spore_GerAC"/>
    <property type="match status" value="1"/>
</dbReference>
<evidence type="ECO:0000259" key="8">
    <source>
        <dbReference type="Pfam" id="PF05504"/>
    </source>
</evidence>
<keyword evidence="3" id="KW-0309">Germination</keyword>
<evidence type="ECO:0000256" key="6">
    <source>
        <dbReference type="ARBA" id="ARBA00023139"/>
    </source>
</evidence>
<dbReference type="Proteomes" id="UP000621560">
    <property type="component" value="Unassembled WGS sequence"/>
</dbReference>
<evidence type="ECO:0000256" key="5">
    <source>
        <dbReference type="ARBA" id="ARBA00023136"/>
    </source>
</evidence>
<evidence type="ECO:0000256" key="7">
    <source>
        <dbReference type="ARBA" id="ARBA00023288"/>
    </source>
</evidence>
<keyword evidence="7" id="KW-0449">Lipoprotein</keyword>
<evidence type="ECO:0000256" key="2">
    <source>
        <dbReference type="ARBA" id="ARBA00007886"/>
    </source>
</evidence>
<feature type="domain" description="Spore germination GerAC-like C-terminal" evidence="8">
    <location>
        <begin position="197"/>
        <end position="354"/>
    </location>
</feature>
<protein>
    <submittedName>
        <fullName evidence="10">Ger(X)C family spore germination protein</fullName>
    </submittedName>
</protein>
<dbReference type="RefSeq" id="WP_190920102.1">
    <property type="nucleotide sequence ID" value="NZ_JACXIZ010000032.1"/>
</dbReference>
<evidence type="ECO:0000256" key="3">
    <source>
        <dbReference type="ARBA" id="ARBA00022544"/>
    </source>
</evidence>
<sequence>MAVGVLFVLAGCGYKDIDKRFFVVSIGVDKAVKEELAYTVILKLAVPQANIKSGAEEFILVKEQTNSITEAIRIAKAKVDKELDFSHAKLIVFGKEVAKGDMRETIDFFTRRRDIQGIAWVGVADPTAEEVLALKPKSERLPSNSLFLSFGDTGTVSPYIITEYMFSFRKRLYERGLDPILPIIRVDGSNLFAIDHSAVFDKKRMQLVLSPKETALYSVLSGRANRADIKIKRENGGEFFLAMDESHTSIKLKRGAEGWMRIAIDMEVEGVVEEVKGSLPANELGEARKEAEETLQKEALNLLLKLQKHGLDPFGIGLRYRGSHIGRSDWDDWTTHYPDAAFDVRVDVIIQTTGGLH</sequence>
<accession>A0A927BWM4</accession>
<reference evidence="10" key="1">
    <citation type="submission" date="2020-09" db="EMBL/GenBank/DDBJ databases">
        <title>A novel bacterium of genus Paenibacillus, isolated from South China Sea.</title>
        <authorList>
            <person name="Huang H."/>
            <person name="Mo K."/>
            <person name="Hu Y."/>
        </authorList>
    </citation>
    <scope>NUCLEOTIDE SEQUENCE</scope>
    <source>
        <strain evidence="10">IB182496</strain>
    </source>
</reference>
<organism evidence="10 11">
    <name type="scientific">Paenibacillus sabuli</name>
    <dbReference type="NCBI Taxonomy" id="2772509"/>
    <lineage>
        <taxon>Bacteria</taxon>
        <taxon>Bacillati</taxon>
        <taxon>Bacillota</taxon>
        <taxon>Bacilli</taxon>
        <taxon>Bacillales</taxon>
        <taxon>Paenibacillaceae</taxon>
        <taxon>Paenibacillus</taxon>
    </lineage>
</organism>
<dbReference type="InterPro" id="IPR008844">
    <property type="entry name" value="Spore_GerAC-like"/>
</dbReference>
<evidence type="ECO:0000313" key="10">
    <source>
        <dbReference type="EMBL" id="MBD2847100.1"/>
    </source>
</evidence>
<evidence type="ECO:0000313" key="11">
    <source>
        <dbReference type="Proteomes" id="UP000621560"/>
    </source>
</evidence>
<dbReference type="Pfam" id="PF25198">
    <property type="entry name" value="Spore_GerAC_N"/>
    <property type="match status" value="1"/>
</dbReference>
<dbReference type="InterPro" id="IPR057336">
    <property type="entry name" value="GerAC_N"/>
</dbReference>
<dbReference type="EMBL" id="JACXIZ010000032">
    <property type="protein sequence ID" value="MBD2847100.1"/>
    <property type="molecule type" value="Genomic_DNA"/>
</dbReference>
<feature type="domain" description="Spore germination protein N-terminal" evidence="9">
    <location>
        <begin position="14"/>
        <end position="186"/>
    </location>
</feature>
<name>A0A927BWM4_9BACL</name>
<comment type="similarity">
    <text evidence="2">Belongs to the GerABKC lipoprotein family.</text>
</comment>
<keyword evidence="4" id="KW-0732">Signal</keyword>
<keyword evidence="11" id="KW-1185">Reference proteome</keyword>
<dbReference type="GO" id="GO:0009847">
    <property type="term" value="P:spore germination"/>
    <property type="evidence" value="ECO:0007669"/>
    <property type="project" value="InterPro"/>
</dbReference>
<evidence type="ECO:0000259" key="9">
    <source>
        <dbReference type="Pfam" id="PF25198"/>
    </source>
</evidence>
<dbReference type="PANTHER" id="PTHR35789:SF1">
    <property type="entry name" value="SPORE GERMINATION PROTEIN B3"/>
    <property type="match status" value="1"/>
</dbReference>
<evidence type="ECO:0000256" key="1">
    <source>
        <dbReference type="ARBA" id="ARBA00004635"/>
    </source>
</evidence>
<comment type="caution">
    <text evidence="10">The sequence shown here is derived from an EMBL/GenBank/DDBJ whole genome shotgun (WGS) entry which is preliminary data.</text>
</comment>
<evidence type="ECO:0000256" key="4">
    <source>
        <dbReference type="ARBA" id="ARBA00022729"/>
    </source>
</evidence>
<comment type="subcellular location">
    <subcellularLocation>
        <location evidence="1">Membrane</location>
        <topology evidence="1">Lipid-anchor</topology>
    </subcellularLocation>
</comment>